<evidence type="ECO:0000313" key="9">
    <source>
        <dbReference type="Proteomes" id="UP000198888"/>
    </source>
</evidence>
<dbReference type="KEGG" id="hae:halTADL_2134"/>
<keyword evidence="1" id="KW-0540">Nuclease</keyword>
<evidence type="ECO:0000256" key="6">
    <source>
        <dbReference type="ARBA" id="ARBA00023204"/>
    </source>
</evidence>
<evidence type="ECO:0000256" key="5">
    <source>
        <dbReference type="ARBA" id="ARBA00022801"/>
    </source>
</evidence>
<dbReference type="Pfam" id="PF03851">
    <property type="entry name" value="UvdE"/>
    <property type="match status" value="1"/>
</dbReference>
<keyword evidence="9" id="KW-1185">Reference proteome</keyword>
<reference evidence="8 9" key="1">
    <citation type="submission" date="2016-10" db="EMBL/GenBank/DDBJ databases">
        <authorList>
            <person name="de Groot N.N."/>
        </authorList>
    </citation>
    <scope>NUCLEOTIDE SEQUENCE [LARGE SCALE GENOMIC DNA]</scope>
    <source>
        <strain evidence="8 9">DSM 22187</strain>
    </source>
</reference>
<dbReference type="NCBIfam" id="TIGR00629">
    <property type="entry name" value="uvde"/>
    <property type="match status" value="1"/>
</dbReference>
<evidence type="ECO:0000256" key="3">
    <source>
        <dbReference type="ARBA" id="ARBA00022763"/>
    </source>
</evidence>
<dbReference type="SUPFAM" id="SSF51658">
    <property type="entry name" value="Xylose isomerase-like"/>
    <property type="match status" value="1"/>
</dbReference>
<accession>A0A2H4Q3H0</accession>
<name>A0A1H6TJP7_9EURY</name>
<evidence type="ECO:0000256" key="1">
    <source>
        <dbReference type="ARBA" id="ARBA00022722"/>
    </source>
</evidence>
<dbReference type="OrthoDB" id="317123at2157"/>
<evidence type="ECO:0000256" key="7">
    <source>
        <dbReference type="SAM" id="MobiDB-lite"/>
    </source>
</evidence>
<dbReference type="AlphaFoldDB" id="A0A1H6TJP7"/>
<dbReference type="GO" id="GO:0004519">
    <property type="term" value="F:endonuclease activity"/>
    <property type="evidence" value="ECO:0007669"/>
    <property type="project" value="UniProtKB-KW"/>
</dbReference>
<proteinExistence type="predicted"/>
<evidence type="ECO:0000256" key="2">
    <source>
        <dbReference type="ARBA" id="ARBA00022759"/>
    </source>
</evidence>
<dbReference type="PANTHER" id="PTHR31290:SF5">
    <property type="entry name" value="UV-DAMAGE ENDONUCLEASE"/>
    <property type="match status" value="1"/>
</dbReference>
<evidence type="ECO:0000313" key="8">
    <source>
        <dbReference type="EMBL" id="SEI80269.1"/>
    </source>
</evidence>
<dbReference type="GeneID" id="35002910"/>
<keyword evidence="2 8" id="KW-0255">Endonuclease</keyword>
<protein>
    <submittedName>
        <fullName evidence="8">UV-damage endonuclease</fullName>
    </submittedName>
</protein>
<keyword evidence="6" id="KW-0234">DNA repair</keyword>
<keyword evidence="3" id="KW-0227">DNA damage</keyword>
<organism evidence="8 9">
    <name type="scientific">Halohasta litchfieldiae</name>
    <dbReference type="NCBI Taxonomy" id="1073996"/>
    <lineage>
        <taxon>Archaea</taxon>
        <taxon>Methanobacteriati</taxon>
        <taxon>Methanobacteriota</taxon>
        <taxon>Stenosarchaea group</taxon>
        <taxon>Halobacteria</taxon>
        <taxon>Halobacteriales</taxon>
        <taxon>Haloferacaceae</taxon>
        <taxon>Halohasta</taxon>
    </lineage>
</organism>
<dbReference type="STRING" id="1073996.SAMN05444271_10895"/>
<evidence type="ECO:0000256" key="4">
    <source>
        <dbReference type="ARBA" id="ARBA00022769"/>
    </source>
</evidence>
<feature type="region of interest" description="Disordered" evidence="7">
    <location>
        <begin position="1"/>
        <end position="22"/>
    </location>
</feature>
<dbReference type="EMBL" id="FNYR01000008">
    <property type="protein sequence ID" value="SEI80269.1"/>
    <property type="molecule type" value="Genomic_DNA"/>
</dbReference>
<sequence length="322" mass="36445">MSTNPTHAGEGETTDETTSPRFGYAALNRTLREEDVRTNRGMQKATFEDRGLDYAGELAESNCRGVRRVIEWNLENDIQFYRISSDLIPWYSQYDLADLPNSDTVLRLLSEIGALAETHDLRLTFHPDHFVKLASPTESVVDNSIVDLECHGDLMDAMGLSRTPYNSINIHIGAHYSDKEATAERFCEAVEQLSPAVSDRLTVENDDKESLWSVPELVESVHDEIGVPVVYDALHHQFTDRGLTGREALEQAVDTWPDNSRPIMHYSEPRRLHEADPTISPRNHSDYVAGPIQTHGETVDVMIEAKMKDQAVLQYRQQHRSD</sequence>
<keyword evidence="5" id="KW-0378">Hydrolase</keyword>
<dbReference type="RefSeq" id="WP_089671923.1">
    <property type="nucleotide sequence ID" value="NZ_CP024845.1"/>
</dbReference>
<dbReference type="PANTHER" id="PTHR31290">
    <property type="entry name" value="UV-DAMAGE ENDONUCLEASE"/>
    <property type="match status" value="1"/>
</dbReference>
<dbReference type="InterPro" id="IPR036237">
    <property type="entry name" value="Xyl_isomerase-like_sf"/>
</dbReference>
<gene>
    <name evidence="8" type="ORF">SAMN05444271_10895</name>
</gene>
<accession>A0A1H6TJP7</accession>
<dbReference type="GO" id="GO:0006289">
    <property type="term" value="P:nucleotide-excision repair"/>
    <property type="evidence" value="ECO:0007669"/>
    <property type="project" value="InterPro"/>
</dbReference>
<dbReference type="Proteomes" id="UP000198888">
    <property type="component" value="Unassembled WGS sequence"/>
</dbReference>
<dbReference type="Gene3D" id="3.20.20.150">
    <property type="entry name" value="Divalent-metal-dependent TIM barrel enzymes"/>
    <property type="match status" value="1"/>
</dbReference>
<keyword evidence="4" id="KW-0228">DNA excision</keyword>
<dbReference type="GO" id="GO:0016787">
    <property type="term" value="F:hydrolase activity"/>
    <property type="evidence" value="ECO:0007669"/>
    <property type="project" value="UniProtKB-KW"/>
</dbReference>
<dbReference type="InterPro" id="IPR004601">
    <property type="entry name" value="UvdE"/>
</dbReference>
<dbReference type="GO" id="GO:0009411">
    <property type="term" value="P:response to UV"/>
    <property type="evidence" value="ECO:0007669"/>
    <property type="project" value="InterPro"/>
</dbReference>